<organism evidence="1 2">
    <name type="scientific">Meishania litoralis</name>
    <dbReference type="NCBI Taxonomy" id="3434685"/>
    <lineage>
        <taxon>Bacteria</taxon>
        <taxon>Pseudomonadati</taxon>
        <taxon>Bacteroidota</taxon>
        <taxon>Flavobacteriia</taxon>
        <taxon>Flavobacteriales</taxon>
        <taxon>Flavobacteriaceae</taxon>
        <taxon>Meishania</taxon>
    </lineage>
</organism>
<dbReference type="Proteomes" id="UP001595191">
    <property type="component" value="Unassembled WGS sequence"/>
</dbReference>
<gene>
    <name evidence="1" type="ORF">ACEZ3G_05065</name>
</gene>
<sequence>MTPIVDKVLKLKEDHSLSKHEQLVQGVLWGIEDGTLPIGEKLPSINMMVREIGYARKTIVKAYEELKDRGLIESVKLKGYYVVGQDTNIKIRVALLLFAFQSFQEDFYNTFRNSLDDNYQIDVFFHHDNISLFETITSNIIGKYGMYVIAPIQGKTVPHILKRIPADRLLLVDRYLYLGQSYSFVCQEFEEATYSCLLELLPDISTYEKMVLFFDNEHDYSPVGIKKAFHRFLSEYEIEGTTMNRYVHGTLKKNTLYFIKDDSMLWYFLKECVEKNYELGKDLGILSFDDNVSKQIVFGGITTISTNFNEMAKIAANFVKNKKKIQTILPLQLFRRNSV</sequence>
<name>A0ACC7LHZ0_9FLAO</name>
<comment type="caution">
    <text evidence="1">The sequence shown here is derived from an EMBL/GenBank/DDBJ whole genome shotgun (WGS) entry which is preliminary data.</text>
</comment>
<dbReference type="EMBL" id="JBHFPV010000001">
    <property type="protein sequence ID" value="MFH6602836.1"/>
    <property type="molecule type" value="Genomic_DNA"/>
</dbReference>
<evidence type="ECO:0000313" key="2">
    <source>
        <dbReference type="Proteomes" id="UP001595191"/>
    </source>
</evidence>
<evidence type="ECO:0000313" key="1">
    <source>
        <dbReference type="EMBL" id="MFH6602836.1"/>
    </source>
</evidence>
<proteinExistence type="predicted"/>
<protein>
    <submittedName>
        <fullName evidence="1">GntR family transcriptional regulator</fullName>
    </submittedName>
</protein>
<accession>A0ACC7LHZ0</accession>
<reference evidence="1" key="1">
    <citation type="submission" date="2024-09" db="EMBL/GenBank/DDBJ databases">
        <authorList>
            <person name="Liu J."/>
        </authorList>
    </citation>
    <scope>NUCLEOTIDE SEQUENCE</scope>
    <source>
        <strain evidence="1">NBU2967</strain>
    </source>
</reference>
<keyword evidence="2" id="KW-1185">Reference proteome</keyword>